<evidence type="ECO:0000256" key="1">
    <source>
        <dbReference type="SAM" id="MobiDB-lite"/>
    </source>
</evidence>
<dbReference type="Proteomes" id="UP000708148">
    <property type="component" value="Unassembled WGS sequence"/>
</dbReference>
<feature type="region of interest" description="Disordered" evidence="1">
    <location>
        <begin position="98"/>
        <end position="375"/>
    </location>
</feature>
<feature type="compositionally biased region" description="Acidic residues" evidence="1">
    <location>
        <begin position="203"/>
        <end position="219"/>
    </location>
</feature>
<evidence type="ECO:0000313" key="2">
    <source>
        <dbReference type="EMBL" id="CAD7694875.1"/>
    </source>
</evidence>
<gene>
    <name evidence="2" type="ORF">OSTQU699_LOCUS235</name>
</gene>
<feature type="compositionally biased region" description="Polar residues" evidence="1">
    <location>
        <begin position="270"/>
        <end position="282"/>
    </location>
</feature>
<evidence type="ECO:0000313" key="3">
    <source>
        <dbReference type="Proteomes" id="UP000708148"/>
    </source>
</evidence>
<feature type="compositionally biased region" description="Basic residues" evidence="1">
    <location>
        <begin position="1"/>
        <end position="17"/>
    </location>
</feature>
<proteinExistence type="predicted"/>
<feature type="compositionally biased region" description="Low complexity" evidence="1">
    <location>
        <begin position="192"/>
        <end position="202"/>
    </location>
</feature>
<keyword evidence="3" id="KW-1185">Reference proteome</keyword>
<feature type="compositionally biased region" description="Polar residues" evidence="1">
    <location>
        <begin position="167"/>
        <end position="178"/>
    </location>
</feature>
<reference evidence="2" key="1">
    <citation type="submission" date="2020-12" db="EMBL/GenBank/DDBJ databases">
        <authorList>
            <person name="Iha C."/>
        </authorList>
    </citation>
    <scope>NUCLEOTIDE SEQUENCE</scope>
</reference>
<feature type="compositionally biased region" description="Basic and acidic residues" evidence="1">
    <location>
        <begin position="182"/>
        <end position="191"/>
    </location>
</feature>
<organism evidence="2 3">
    <name type="scientific">Ostreobium quekettii</name>
    <dbReference type="NCBI Taxonomy" id="121088"/>
    <lineage>
        <taxon>Eukaryota</taxon>
        <taxon>Viridiplantae</taxon>
        <taxon>Chlorophyta</taxon>
        <taxon>core chlorophytes</taxon>
        <taxon>Ulvophyceae</taxon>
        <taxon>TCBD clade</taxon>
        <taxon>Bryopsidales</taxon>
        <taxon>Ostreobineae</taxon>
        <taxon>Ostreobiaceae</taxon>
        <taxon>Ostreobium</taxon>
    </lineage>
</organism>
<feature type="region of interest" description="Disordered" evidence="1">
    <location>
        <begin position="1"/>
        <end position="27"/>
    </location>
</feature>
<name>A0A8S1IN96_9CHLO</name>
<accession>A0A8S1IN96</accession>
<sequence length="375" mass="39290">MSSRRSSRLKLSHRKASRDRAEGRCEDDLTRVEQRRINRAIMQSLENAPPGTVMAMGLAEGPGEAVVHGSEAQGDCEMLPDELQAATEGKPCMVAEPVPLPNSAAKNTEPATNVHHGSVATDKPKKSGVACNEMADDRGGNLATDVPVRQASRLPSSRAKKIVRQSLAEQSDGSSMSSPVLKAKENVEGSDFRPSSESSSSESGDDCDDEDDEDFDAEEETPKKRKSQKKSVSMGPSGGKKAPKSVAVSKQGAKSGARKSAANMKRDTSTSRPSKPVRNSVQPARAAALPKSKGRSSCRGLPVASPSLGGIKPRQMASMEGGTAAPKEMGPNCNTGVETASRKPTACSPLRQLNGMAAPHREPGATTPLAGAVSL</sequence>
<feature type="compositionally biased region" description="Basic and acidic residues" evidence="1">
    <location>
        <begin position="18"/>
        <end position="27"/>
    </location>
</feature>
<dbReference type="EMBL" id="CAJHUC010000280">
    <property type="protein sequence ID" value="CAD7694875.1"/>
    <property type="molecule type" value="Genomic_DNA"/>
</dbReference>
<dbReference type="AlphaFoldDB" id="A0A8S1IN96"/>
<protein>
    <submittedName>
        <fullName evidence="2">Uncharacterized protein</fullName>
    </submittedName>
</protein>
<comment type="caution">
    <text evidence="2">The sequence shown here is derived from an EMBL/GenBank/DDBJ whole genome shotgun (WGS) entry which is preliminary data.</text>
</comment>